<evidence type="ECO:0000313" key="9">
    <source>
        <dbReference type="Proteomes" id="UP001268089"/>
    </source>
</evidence>
<keyword evidence="3" id="KW-0804">Transcription</keyword>
<evidence type="ECO:0000259" key="6">
    <source>
        <dbReference type="PROSITE" id="PS50110"/>
    </source>
</evidence>
<feature type="domain" description="Response regulatory" evidence="6">
    <location>
        <begin position="3"/>
        <end position="117"/>
    </location>
</feature>
<evidence type="ECO:0000256" key="2">
    <source>
        <dbReference type="ARBA" id="ARBA00023125"/>
    </source>
</evidence>
<dbReference type="InterPro" id="IPR036388">
    <property type="entry name" value="WH-like_DNA-bd_sf"/>
</dbReference>
<accession>A0ABU1ZRK5</accession>
<comment type="caution">
    <text evidence="8">The sequence shown here is derived from an EMBL/GenBank/DDBJ whole genome shotgun (WGS) entry which is preliminary data.</text>
</comment>
<dbReference type="Gene3D" id="3.40.50.2300">
    <property type="match status" value="1"/>
</dbReference>
<name>A0ABU1ZRK5_9BURK</name>
<evidence type="ECO:0000256" key="3">
    <source>
        <dbReference type="ARBA" id="ARBA00023163"/>
    </source>
</evidence>
<evidence type="ECO:0000256" key="4">
    <source>
        <dbReference type="PROSITE-ProRule" id="PRU00169"/>
    </source>
</evidence>
<dbReference type="Pfam" id="PF00072">
    <property type="entry name" value="Response_reg"/>
    <property type="match status" value="1"/>
</dbReference>
<organism evidence="8 9">
    <name type="scientific">Rhodoferax saidenbachensis</name>
    <dbReference type="NCBI Taxonomy" id="1484693"/>
    <lineage>
        <taxon>Bacteria</taxon>
        <taxon>Pseudomonadati</taxon>
        <taxon>Pseudomonadota</taxon>
        <taxon>Betaproteobacteria</taxon>
        <taxon>Burkholderiales</taxon>
        <taxon>Comamonadaceae</taxon>
        <taxon>Rhodoferax</taxon>
    </lineage>
</organism>
<dbReference type="PANTHER" id="PTHR48111">
    <property type="entry name" value="REGULATOR OF RPOS"/>
    <property type="match status" value="1"/>
</dbReference>
<feature type="modified residue" description="4-aspartylphosphate" evidence="4">
    <location>
        <position position="52"/>
    </location>
</feature>
<reference evidence="8 9" key="1">
    <citation type="submission" date="2023-07" db="EMBL/GenBank/DDBJ databases">
        <title>Sorghum-associated microbial communities from plants grown in Nebraska, USA.</title>
        <authorList>
            <person name="Schachtman D."/>
        </authorList>
    </citation>
    <scope>NUCLEOTIDE SEQUENCE [LARGE SCALE GENOMIC DNA]</scope>
    <source>
        <strain evidence="8 9">BE308</strain>
    </source>
</reference>
<dbReference type="Pfam" id="PF00486">
    <property type="entry name" value="Trans_reg_C"/>
    <property type="match status" value="1"/>
</dbReference>
<dbReference type="SUPFAM" id="SSF46894">
    <property type="entry name" value="C-terminal effector domain of the bipartite response regulators"/>
    <property type="match status" value="1"/>
</dbReference>
<keyword evidence="9" id="KW-1185">Reference proteome</keyword>
<dbReference type="EMBL" id="JAVDXO010000009">
    <property type="protein sequence ID" value="MDR7308160.1"/>
    <property type="molecule type" value="Genomic_DNA"/>
</dbReference>
<dbReference type="InterPro" id="IPR016032">
    <property type="entry name" value="Sig_transdc_resp-reg_C-effctor"/>
</dbReference>
<dbReference type="InterPro" id="IPR001789">
    <property type="entry name" value="Sig_transdc_resp-reg_receiver"/>
</dbReference>
<dbReference type="Gene3D" id="6.10.250.690">
    <property type="match status" value="1"/>
</dbReference>
<dbReference type="CDD" id="cd17624">
    <property type="entry name" value="REC_OmpR_PmrA-like"/>
    <property type="match status" value="1"/>
</dbReference>
<keyword evidence="1" id="KW-0805">Transcription regulation</keyword>
<evidence type="ECO:0000256" key="1">
    <source>
        <dbReference type="ARBA" id="ARBA00023015"/>
    </source>
</evidence>
<evidence type="ECO:0000259" key="7">
    <source>
        <dbReference type="PROSITE" id="PS51755"/>
    </source>
</evidence>
<dbReference type="PANTHER" id="PTHR48111:SF67">
    <property type="entry name" value="TRANSCRIPTIONAL REGULATORY PROTEIN TCTD"/>
    <property type="match status" value="1"/>
</dbReference>
<dbReference type="PROSITE" id="PS51755">
    <property type="entry name" value="OMPR_PHOB"/>
    <property type="match status" value="1"/>
</dbReference>
<sequence length="233" mass="25457">MAHLLIVEDDELLRDGLCAQLVHAGHSVSSASDGAQAQSLLEGNRFDGVVLDLGLPLIDGISVLHWIRQRLTALPVLVLTARDGVDDRVQGLNAGADDYLTKPFNMAELLARLQAMLRRSRLPAFGGSLEVQSSTHANLRLDPVLPLAWLGEEPMDLTQREWSLLSLLVNNMGQVVGREDVLAVWQTQPQDGAAVGSNALEVYVHRLRRKLTDSGLNIRNVRGLGYMLETDSA</sequence>
<protein>
    <submittedName>
        <fullName evidence="8">DNA-binding response OmpR family regulator</fullName>
    </submittedName>
</protein>
<evidence type="ECO:0000313" key="8">
    <source>
        <dbReference type="EMBL" id="MDR7308160.1"/>
    </source>
</evidence>
<keyword evidence="4" id="KW-0597">Phosphoprotein</keyword>
<dbReference type="PROSITE" id="PS50110">
    <property type="entry name" value="RESPONSE_REGULATORY"/>
    <property type="match status" value="1"/>
</dbReference>
<dbReference type="InterPro" id="IPR001867">
    <property type="entry name" value="OmpR/PhoB-type_DNA-bd"/>
</dbReference>
<dbReference type="CDD" id="cd00383">
    <property type="entry name" value="trans_reg_C"/>
    <property type="match status" value="1"/>
</dbReference>
<dbReference type="InterPro" id="IPR039420">
    <property type="entry name" value="WalR-like"/>
</dbReference>
<dbReference type="GO" id="GO:0003677">
    <property type="term" value="F:DNA binding"/>
    <property type="evidence" value="ECO:0007669"/>
    <property type="project" value="UniProtKB-KW"/>
</dbReference>
<dbReference type="SMART" id="SM00862">
    <property type="entry name" value="Trans_reg_C"/>
    <property type="match status" value="1"/>
</dbReference>
<dbReference type="Gene3D" id="1.10.10.10">
    <property type="entry name" value="Winged helix-like DNA-binding domain superfamily/Winged helix DNA-binding domain"/>
    <property type="match status" value="1"/>
</dbReference>
<dbReference type="RefSeq" id="WP_310345048.1">
    <property type="nucleotide sequence ID" value="NZ_JAVDXO010000009.1"/>
</dbReference>
<proteinExistence type="predicted"/>
<dbReference type="Proteomes" id="UP001268089">
    <property type="component" value="Unassembled WGS sequence"/>
</dbReference>
<gene>
    <name evidence="8" type="ORF">J2X15_003469</name>
</gene>
<feature type="domain" description="OmpR/PhoB-type" evidence="7">
    <location>
        <begin position="131"/>
        <end position="230"/>
    </location>
</feature>
<dbReference type="SUPFAM" id="SSF52172">
    <property type="entry name" value="CheY-like"/>
    <property type="match status" value="1"/>
</dbReference>
<feature type="DNA-binding region" description="OmpR/PhoB-type" evidence="5">
    <location>
        <begin position="131"/>
        <end position="230"/>
    </location>
</feature>
<evidence type="ECO:0000256" key="5">
    <source>
        <dbReference type="PROSITE-ProRule" id="PRU01091"/>
    </source>
</evidence>
<dbReference type="InterPro" id="IPR011006">
    <property type="entry name" value="CheY-like_superfamily"/>
</dbReference>
<keyword evidence="2 5" id="KW-0238">DNA-binding</keyword>
<dbReference type="SMART" id="SM00448">
    <property type="entry name" value="REC"/>
    <property type="match status" value="1"/>
</dbReference>